<sequence length="110" mass="12627">MEVQEIFGVWEDEDENQLVPMFLKTSDTMVDHDMEEVGMEDIFEESDIYACNDGNRLSVVEYAEDLYANYRRMEHLYSIPLVSSTPTIIFRIDVSHGAPGRSDVPSIALF</sequence>
<reference evidence="2" key="1">
    <citation type="journal article" date="2022" name="Mol. Ecol. Resour.">
        <title>The genomes of chicory, endive, great burdock and yacon provide insights into Asteraceae palaeo-polyploidization history and plant inulin production.</title>
        <authorList>
            <person name="Fan W."/>
            <person name="Wang S."/>
            <person name="Wang H."/>
            <person name="Wang A."/>
            <person name="Jiang F."/>
            <person name="Liu H."/>
            <person name="Zhao H."/>
            <person name="Xu D."/>
            <person name="Zhang Y."/>
        </authorList>
    </citation>
    <scope>NUCLEOTIDE SEQUENCE [LARGE SCALE GENOMIC DNA]</scope>
    <source>
        <strain evidence="2">cv. Yunnan</strain>
    </source>
</reference>
<dbReference type="Proteomes" id="UP001056120">
    <property type="component" value="Linkage Group LG24"/>
</dbReference>
<proteinExistence type="predicted"/>
<comment type="caution">
    <text evidence="1">The sequence shown here is derived from an EMBL/GenBank/DDBJ whole genome shotgun (WGS) entry which is preliminary data.</text>
</comment>
<accession>A0ACB9AQR1</accession>
<dbReference type="EMBL" id="CM042041">
    <property type="protein sequence ID" value="KAI3712399.1"/>
    <property type="molecule type" value="Genomic_DNA"/>
</dbReference>
<reference evidence="1 2" key="2">
    <citation type="journal article" date="2022" name="Mol. Ecol. Resour.">
        <title>The genomes of chicory, endive, great burdock and yacon provide insights into Asteraceae paleo-polyploidization history and plant inulin production.</title>
        <authorList>
            <person name="Fan W."/>
            <person name="Wang S."/>
            <person name="Wang H."/>
            <person name="Wang A."/>
            <person name="Jiang F."/>
            <person name="Liu H."/>
            <person name="Zhao H."/>
            <person name="Xu D."/>
            <person name="Zhang Y."/>
        </authorList>
    </citation>
    <scope>NUCLEOTIDE SEQUENCE [LARGE SCALE GENOMIC DNA]</scope>
    <source>
        <strain evidence="2">cv. Yunnan</strain>
        <tissue evidence="1">Leaves</tissue>
    </source>
</reference>
<name>A0ACB9AQR1_9ASTR</name>
<evidence type="ECO:0000313" key="1">
    <source>
        <dbReference type="EMBL" id="KAI3712399.1"/>
    </source>
</evidence>
<protein>
    <submittedName>
        <fullName evidence="1">Uncharacterized protein</fullName>
    </submittedName>
</protein>
<gene>
    <name evidence="1" type="ORF">L1987_70955</name>
</gene>
<organism evidence="1 2">
    <name type="scientific">Smallanthus sonchifolius</name>
    <dbReference type="NCBI Taxonomy" id="185202"/>
    <lineage>
        <taxon>Eukaryota</taxon>
        <taxon>Viridiplantae</taxon>
        <taxon>Streptophyta</taxon>
        <taxon>Embryophyta</taxon>
        <taxon>Tracheophyta</taxon>
        <taxon>Spermatophyta</taxon>
        <taxon>Magnoliopsida</taxon>
        <taxon>eudicotyledons</taxon>
        <taxon>Gunneridae</taxon>
        <taxon>Pentapetalae</taxon>
        <taxon>asterids</taxon>
        <taxon>campanulids</taxon>
        <taxon>Asterales</taxon>
        <taxon>Asteraceae</taxon>
        <taxon>Asteroideae</taxon>
        <taxon>Heliantheae alliance</taxon>
        <taxon>Millerieae</taxon>
        <taxon>Smallanthus</taxon>
    </lineage>
</organism>
<evidence type="ECO:0000313" key="2">
    <source>
        <dbReference type="Proteomes" id="UP001056120"/>
    </source>
</evidence>
<keyword evidence="2" id="KW-1185">Reference proteome</keyword>